<reference evidence="2 3" key="1">
    <citation type="journal article" date="2023" name="Int. J. Syst. Evol. Microbiol.">
        <title>Streptococcus sciuri sp. nov., Staphylococcus marylandisciuri sp. nov. and Staphylococcus americanisciuri sp. nov., isolated from faeces of eastern grey squirrel (Sciurus carolinensis).</title>
        <authorList>
            <person name="Volokhov D.V."/>
            <person name="Zagorodnyaya T.A."/>
            <person name="Furtak V.A."/>
            <person name="Nattanmai G."/>
            <person name="Randall L."/>
            <person name="Jose S."/>
            <person name="Gao Y."/>
            <person name="Eisenberg T."/>
            <person name="Delmonte P."/>
            <person name="Blom J."/>
            <person name="Mitchell K.K."/>
        </authorList>
    </citation>
    <scope>NUCLEOTIDE SEQUENCE [LARGE SCALE GENOMIC DNA]</scope>
    <source>
        <strain evidence="2 3">SQ9-PEA</strain>
    </source>
</reference>
<evidence type="ECO:0000259" key="1">
    <source>
        <dbReference type="PROSITE" id="PS50164"/>
    </source>
</evidence>
<organism evidence="2 3">
    <name type="scientific">Streptococcus sciuri</name>
    <dbReference type="NCBI Taxonomy" id="2973939"/>
    <lineage>
        <taxon>Bacteria</taxon>
        <taxon>Bacillati</taxon>
        <taxon>Bacillota</taxon>
        <taxon>Bacilli</taxon>
        <taxon>Lactobacillales</taxon>
        <taxon>Streptococcaceae</taxon>
        <taxon>Streptococcus</taxon>
    </lineage>
</organism>
<dbReference type="InterPro" id="IPR035901">
    <property type="entry name" value="GIY-YIG_endonuc_sf"/>
</dbReference>
<evidence type="ECO:0000313" key="3">
    <source>
        <dbReference type="Proteomes" id="UP001206548"/>
    </source>
</evidence>
<dbReference type="PROSITE" id="PS50164">
    <property type="entry name" value="GIY_YIG"/>
    <property type="match status" value="1"/>
</dbReference>
<accession>A0ABT2F7F3</accession>
<comment type="caution">
    <text evidence="2">The sequence shown here is derived from an EMBL/GenBank/DDBJ whole genome shotgun (WGS) entry which is preliminary data.</text>
</comment>
<gene>
    <name evidence="2" type="ORF">NXS10_02025</name>
</gene>
<protein>
    <submittedName>
        <fullName evidence="2">GIY-YIG nuclease family protein</fullName>
    </submittedName>
</protein>
<dbReference type="EMBL" id="JANUXX010000001">
    <property type="protein sequence ID" value="MCS4487752.1"/>
    <property type="molecule type" value="Genomic_DNA"/>
</dbReference>
<evidence type="ECO:0000313" key="2">
    <source>
        <dbReference type="EMBL" id="MCS4487752.1"/>
    </source>
</evidence>
<sequence>MSSIRLEDLFNLTSKNLGTIKVKFNDWKDENAVENYLANPDRINNFNLFWRSQMRYFNVGDIAINFIRLENDKWLLTTIKKVTEELGVVHGQNYQGIELAEFAPYFGRLIVKYKKVGRISVQKYDRILQKLEIYQLLPEVYSGLDFKGYDCICLSYAQLASILRFEKKDWLTALQNQKAVYLITDTYTGKLYVGSATSDNGMLLNRWRTYIANGHGGNVALKKLVKQEGIAYVKKNFQYSVLENYNGKIDDQFILQRESWWKEVLKSRDFGYNEN</sequence>
<dbReference type="RefSeq" id="WP_259137085.1">
    <property type="nucleotide sequence ID" value="NZ_JANUXX010000001.1"/>
</dbReference>
<dbReference type="CDD" id="cd10446">
    <property type="entry name" value="GIY-YIG_unchar_1"/>
    <property type="match status" value="1"/>
</dbReference>
<dbReference type="InterPro" id="IPR000305">
    <property type="entry name" value="GIY-YIG_endonuc"/>
</dbReference>
<name>A0ABT2F7F3_9STRE</name>
<dbReference type="SUPFAM" id="SSF82771">
    <property type="entry name" value="GIY-YIG endonuclease"/>
    <property type="match status" value="1"/>
</dbReference>
<proteinExistence type="predicted"/>
<dbReference type="Proteomes" id="UP001206548">
    <property type="component" value="Unassembled WGS sequence"/>
</dbReference>
<dbReference type="Gene3D" id="3.40.1440.10">
    <property type="entry name" value="GIY-YIG endonuclease"/>
    <property type="match status" value="1"/>
</dbReference>
<feature type="domain" description="GIY-YIG" evidence="1">
    <location>
        <begin position="176"/>
        <end position="274"/>
    </location>
</feature>
<keyword evidence="3" id="KW-1185">Reference proteome</keyword>